<dbReference type="SUPFAM" id="SSF51246">
    <property type="entry name" value="Rudiment single hybrid motif"/>
    <property type="match status" value="1"/>
</dbReference>
<dbReference type="Gene3D" id="3.30.470.20">
    <property type="entry name" value="ATP-grasp fold, B domain"/>
    <property type="match status" value="1"/>
</dbReference>
<keyword evidence="4" id="KW-0436">Ligase</keyword>
<dbReference type="PANTHER" id="PTHR11609:SF5">
    <property type="entry name" value="PHOSPHORIBOSYLAMINOIMIDAZOLE CARBOXYLASE"/>
    <property type="match status" value="1"/>
</dbReference>
<dbReference type="SUPFAM" id="SSF52440">
    <property type="entry name" value="PreATP-grasp domain"/>
    <property type="match status" value="1"/>
</dbReference>
<comment type="similarity">
    <text evidence="4">Belongs to the PurK/PurT family.</text>
</comment>
<dbReference type="OrthoDB" id="9804625at2"/>
<feature type="binding site" evidence="4">
    <location>
        <begin position="168"/>
        <end position="171"/>
    </location>
    <ligand>
        <name>ATP</name>
        <dbReference type="ChEBI" id="CHEBI:30616"/>
    </ligand>
</feature>
<dbReference type="EC" id="6.3.4.18" evidence="4"/>
<dbReference type="GO" id="GO:0005829">
    <property type="term" value="C:cytosol"/>
    <property type="evidence" value="ECO:0007669"/>
    <property type="project" value="TreeGrafter"/>
</dbReference>
<comment type="subunit">
    <text evidence="4">Homodimer.</text>
</comment>
<dbReference type="GO" id="GO:0005524">
    <property type="term" value="F:ATP binding"/>
    <property type="evidence" value="ECO:0007669"/>
    <property type="project" value="UniProtKB-UniRule"/>
</dbReference>
<evidence type="ECO:0000256" key="2">
    <source>
        <dbReference type="ARBA" id="ARBA00022755"/>
    </source>
</evidence>
<dbReference type="InterPro" id="IPR016185">
    <property type="entry name" value="PreATP-grasp_dom_sf"/>
</dbReference>
<keyword evidence="1 4" id="KW-0547">Nucleotide-binding</keyword>
<dbReference type="GO" id="GO:0046872">
    <property type="term" value="F:metal ion binding"/>
    <property type="evidence" value="ECO:0007669"/>
    <property type="project" value="InterPro"/>
</dbReference>
<dbReference type="PATRIC" id="fig|740709.3.peg.1680"/>
<dbReference type="RefSeq" id="WP_008488898.1">
    <property type="nucleotide sequence ID" value="NZ_AMRG01000009.1"/>
</dbReference>
<dbReference type="Gene3D" id="3.30.1490.20">
    <property type="entry name" value="ATP-grasp fold, A domain"/>
    <property type="match status" value="1"/>
</dbReference>
<evidence type="ECO:0000256" key="4">
    <source>
        <dbReference type="HAMAP-Rule" id="MF_01928"/>
    </source>
</evidence>
<dbReference type="SUPFAM" id="SSF56059">
    <property type="entry name" value="Glutathione synthetase ATP-binding domain-like"/>
    <property type="match status" value="1"/>
</dbReference>
<keyword evidence="3 4" id="KW-0067">ATP-binding</keyword>
<evidence type="ECO:0000313" key="6">
    <source>
        <dbReference type="EMBL" id="EKE83407.1"/>
    </source>
</evidence>
<protein>
    <recommendedName>
        <fullName evidence="4">N5-carboxyaminoimidazole ribonucleotide synthase</fullName>
        <shortName evidence="4">N5-CAIR synthase</shortName>
        <ecNumber evidence="4">6.3.4.18</ecNumber>
    </recommendedName>
    <alternativeName>
        <fullName evidence="4">5-(carboxyamino)imidazole ribonucleotide synthetase</fullName>
    </alternativeName>
</protein>
<dbReference type="UniPathway" id="UPA00074">
    <property type="reaction ID" value="UER00942"/>
</dbReference>
<keyword evidence="7" id="KW-1185">Reference proteome</keyword>
<dbReference type="InterPro" id="IPR011054">
    <property type="entry name" value="Rudment_hybrid_motif"/>
</dbReference>
<dbReference type="GO" id="GO:0034028">
    <property type="term" value="F:5-(carboxyamino)imidazole ribonucleotide synthase activity"/>
    <property type="evidence" value="ECO:0007669"/>
    <property type="project" value="UniProtKB-UniRule"/>
</dbReference>
<dbReference type="HAMAP" id="MF_01928">
    <property type="entry name" value="PurK"/>
    <property type="match status" value="1"/>
</dbReference>
<dbReference type="GO" id="GO:0004638">
    <property type="term" value="F:phosphoribosylaminoimidazole carboxylase activity"/>
    <property type="evidence" value="ECO:0007669"/>
    <property type="project" value="InterPro"/>
</dbReference>
<feature type="binding site" evidence="4">
    <location>
        <position position="176"/>
    </location>
    <ligand>
        <name>ATP</name>
        <dbReference type="ChEBI" id="CHEBI:30616"/>
    </ligand>
</feature>
<keyword evidence="2 4" id="KW-0658">Purine biosynthesis</keyword>
<comment type="function">
    <text evidence="4">Catalyzes the ATP-dependent conversion of 5-aminoimidazole ribonucleotide (AIR) and HCO(3)(-) to N5-carboxyaminoimidazole ribonucleotide (N5-CAIR).</text>
</comment>
<dbReference type="InterPro" id="IPR011761">
    <property type="entry name" value="ATP-grasp"/>
</dbReference>
<name>K2KA43_9GAMM</name>
<dbReference type="Proteomes" id="UP000014115">
    <property type="component" value="Unassembled WGS sequence"/>
</dbReference>
<dbReference type="PROSITE" id="PS50975">
    <property type="entry name" value="ATP_GRASP"/>
    <property type="match status" value="1"/>
</dbReference>
<dbReference type="Gene3D" id="3.40.50.20">
    <property type="match status" value="1"/>
</dbReference>
<accession>K2KA43</accession>
<gene>
    <name evidence="4" type="primary">purK</name>
    <name evidence="6" type="ORF">A10D4_08297</name>
</gene>
<feature type="binding site" evidence="4">
    <location>
        <begin position="257"/>
        <end position="258"/>
    </location>
    <ligand>
        <name>ATP</name>
        <dbReference type="ChEBI" id="CHEBI:30616"/>
    </ligand>
</feature>
<comment type="caution">
    <text evidence="6">The sequence shown here is derived from an EMBL/GenBank/DDBJ whole genome shotgun (WGS) entry which is preliminary data.</text>
</comment>
<dbReference type="EMBL" id="AMRG01000009">
    <property type="protein sequence ID" value="EKE83407.1"/>
    <property type="molecule type" value="Genomic_DNA"/>
</dbReference>
<dbReference type="Pfam" id="PF02222">
    <property type="entry name" value="ATP-grasp"/>
    <property type="match status" value="1"/>
</dbReference>
<evidence type="ECO:0000256" key="1">
    <source>
        <dbReference type="ARBA" id="ARBA00022741"/>
    </source>
</evidence>
<evidence type="ECO:0000259" key="5">
    <source>
        <dbReference type="PROSITE" id="PS50975"/>
    </source>
</evidence>
<dbReference type="PANTHER" id="PTHR11609">
    <property type="entry name" value="PURINE BIOSYNTHESIS PROTEIN 6/7, PUR6/7"/>
    <property type="match status" value="1"/>
</dbReference>
<feature type="binding site" evidence="4">
    <location>
        <position position="91"/>
    </location>
    <ligand>
        <name>ATP</name>
        <dbReference type="ChEBI" id="CHEBI:30616"/>
    </ligand>
</feature>
<dbReference type="GO" id="GO:0006189">
    <property type="term" value="P:'de novo' IMP biosynthetic process"/>
    <property type="evidence" value="ECO:0007669"/>
    <property type="project" value="UniProtKB-UniRule"/>
</dbReference>
<organism evidence="6 7">
    <name type="scientific">Idiomarina xiamenensis 10-D-4</name>
    <dbReference type="NCBI Taxonomy" id="740709"/>
    <lineage>
        <taxon>Bacteria</taxon>
        <taxon>Pseudomonadati</taxon>
        <taxon>Pseudomonadota</taxon>
        <taxon>Gammaproteobacteria</taxon>
        <taxon>Alteromonadales</taxon>
        <taxon>Idiomarinaceae</taxon>
        <taxon>Idiomarina</taxon>
    </lineage>
</organism>
<evidence type="ECO:0000313" key="7">
    <source>
        <dbReference type="Proteomes" id="UP000014115"/>
    </source>
</evidence>
<feature type="binding site" evidence="4">
    <location>
        <position position="199"/>
    </location>
    <ligand>
        <name>ATP</name>
        <dbReference type="ChEBI" id="CHEBI:30616"/>
    </ligand>
</feature>
<dbReference type="eggNOG" id="COG0026">
    <property type="taxonomic scope" value="Bacteria"/>
</dbReference>
<comment type="pathway">
    <text evidence="4">Purine metabolism; IMP biosynthesis via de novo pathway; 5-amino-1-(5-phospho-D-ribosyl)imidazole-4-carboxylate from 5-amino-1-(5-phospho-D-ribosyl)imidazole (N5-CAIR route): step 1/2.</text>
</comment>
<dbReference type="InterPro" id="IPR003135">
    <property type="entry name" value="ATP-grasp_carboxylate-amine"/>
</dbReference>
<dbReference type="AlphaFoldDB" id="K2KA43"/>
<feature type="domain" description="ATP-grasp" evidence="5">
    <location>
        <begin position="95"/>
        <end position="287"/>
    </location>
</feature>
<dbReference type="Pfam" id="PF22660">
    <property type="entry name" value="RS_preATP-grasp-like"/>
    <property type="match status" value="1"/>
</dbReference>
<dbReference type="Pfam" id="PF17769">
    <property type="entry name" value="PurK_C"/>
    <property type="match status" value="1"/>
</dbReference>
<reference evidence="6 7" key="1">
    <citation type="journal article" date="2012" name="J. Bacteriol.">
        <title>Genome Sequence of Idiomarina xiamenensis Type Strain 10-D-4.</title>
        <authorList>
            <person name="Lai Q."/>
            <person name="Wang L."/>
            <person name="Wang W."/>
            <person name="Shao Z."/>
        </authorList>
    </citation>
    <scope>NUCLEOTIDE SEQUENCE [LARGE SCALE GENOMIC DNA]</scope>
    <source>
        <strain evidence="6 7">10-D-4</strain>
    </source>
</reference>
<dbReference type="InterPro" id="IPR013815">
    <property type="entry name" value="ATP_grasp_subdomain_1"/>
</dbReference>
<dbReference type="InterPro" id="IPR054350">
    <property type="entry name" value="PurT/PurK_preATP-grasp"/>
</dbReference>
<feature type="binding site" evidence="4">
    <location>
        <position position="131"/>
    </location>
    <ligand>
        <name>ATP</name>
        <dbReference type="ChEBI" id="CHEBI:30616"/>
    </ligand>
</feature>
<dbReference type="InterPro" id="IPR040686">
    <property type="entry name" value="PurK_C"/>
</dbReference>
<comment type="catalytic activity">
    <reaction evidence="4">
        <text>5-amino-1-(5-phospho-beta-D-ribosyl)imidazole + hydrogencarbonate + ATP = 5-carboxyamino-1-(5-phospho-D-ribosyl)imidazole + ADP + phosphate + 2 H(+)</text>
        <dbReference type="Rhea" id="RHEA:19317"/>
        <dbReference type="ChEBI" id="CHEBI:15378"/>
        <dbReference type="ChEBI" id="CHEBI:17544"/>
        <dbReference type="ChEBI" id="CHEBI:30616"/>
        <dbReference type="ChEBI" id="CHEBI:43474"/>
        <dbReference type="ChEBI" id="CHEBI:58730"/>
        <dbReference type="ChEBI" id="CHEBI:137981"/>
        <dbReference type="ChEBI" id="CHEBI:456216"/>
        <dbReference type="EC" id="6.3.4.18"/>
    </reaction>
</comment>
<sequence>MNVLVLGDGQLGQMLGHAAIQQGVNYLLYSTRENCIKGLAHSQPLALSLEQALAWADVVTWEFEHLAEALVDTCAEKLVIDAEHLKRLIDRRSQKQLCDELNIPTSAWQAYANADELAQCIEQRQQACVIKSAKGGYDGKGQWRWRPDASQDKQQLASEAGVRAGIVEDMIDFNCEVSIVGARSEHGQHRCYPLTLNHHDNGILSYSVAGTQSVAAHLQALAEQHFAALTDALDYVGVLAIEFFVVGDGDQQYLMVNEVAPRVHNSGHWTMQGSNCDQFALHMHAITGRHLPELLAAPTLMVNVIGVAEIPEVLWEAAAVDCHWYGKQARPGRKVGHVNFMIDDQARAEKIASQWAPELQKLAD</sequence>
<dbReference type="STRING" id="740709.A10D4_08297"/>
<dbReference type="InterPro" id="IPR005875">
    <property type="entry name" value="PurK"/>
</dbReference>
<evidence type="ECO:0000256" key="3">
    <source>
        <dbReference type="ARBA" id="ARBA00022840"/>
    </source>
</evidence>
<proteinExistence type="inferred from homology"/>
<feature type="binding site" evidence="4">
    <location>
        <begin position="136"/>
        <end position="142"/>
    </location>
    <ligand>
        <name>ATP</name>
        <dbReference type="ChEBI" id="CHEBI:30616"/>
    </ligand>
</feature>